<dbReference type="SUPFAM" id="SSF50494">
    <property type="entry name" value="Trypsin-like serine proteases"/>
    <property type="match status" value="1"/>
</dbReference>
<dbReference type="GO" id="GO:0004519">
    <property type="term" value="F:endonuclease activity"/>
    <property type="evidence" value="ECO:0007669"/>
    <property type="project" value="UniProtKB-KW"/>
</dbReference>
<dbReference type="InterPro" id="IPR043504">
    <property type="entry name" value="Peptidase_S1_PA_chymotrypsin"/>
</dbReference>
<gene>
    <name evidence="1" type="ORF">SCF082_LOCUS36119</name>
</gene>
<dbReference type="InterPro" id="IPR009003">
    <property type="entry name" value="Peptidase_S1_PA"/>
</dbReference>
<dbReference type="Pfam" id="PF13365">
    <property type="entry name" value="Trypsin_2"/>
    <property type="match status" value="1"/>
</dbReference>
<comment type="caution">
    <text evidence="1">The sequence shown here is derived from an EMBL/GenBank/DDBJ whole genome shotgun (WGS) entry which is preliminary data.</text>
</comment>
<organism evidence="1 2">
    <name type="scientific">Durusdinium trenchii</name>
    <dbReference type="NCBI Taxonomy" id="1381693"/>
    <lineage>
        <taxon>Eukaryota</taxon>
        <taxon>Sar</taxon>
        <taxon>Alveolata</taxon>
        <taxon>Dinophyceae</taxon>
        <taxon>Suessiales</taxon>
        <taxon>Symbiodiniaceae</taxon>
        <taxon>Durusdinium</taxon>
    </lineage>
</organism>
<reference evidence="1 2" key="1">
    <citation type="submission" date="2024-02" db="EMBL/GenBank/DDBJ databases">
        <authorList>
            <person name="Chen Y."/>
            <person name="Shah S."/>
            <person name="Dougan E. K."/>
            <person name="Thang M."/>
            <person name="Chan C."/>
        </authorList>
    </citation>
    <scope>NUCLEOTIDE SEQUENCE [LARGE SCALE GENOMIC DNA]</scope>
</reference>
<proteinExistence type="predicted"/>
<keyword evidence="1" id="KW-0378">Hydrolase</keyword>
<feature type="non-terminal residue" evidence="1">
    <location>
        <position position="200"/>
    </location>
</feature>
<protein>
    <submittedName>
        <fullName evidence="1">DNA/RNA non-specific endonuclease</fullName>
    </submittedName>
</protein>
<keyword evidence="2" id="KW-1185">Reference proteome</keyword>
<name>A0ABP0PDE3_9DINO</name>
<evidence type="ECO:0000313" key="1">
    <source>
        <dbReference type="EMBL" id="CAK9074068.1"/>
    </source>
</evidence>
<keyword evidence="1" id="KW-0255">Endonuclease</keyword>
<evidence type="ECO:0000313" key="2">
    <source>
        <dbReference type="Proteomes" id="UP001642464"/>
    </source>
</evidence>
<keyword evidence="1" id="KW-0540">Nuclease</keyword>
<dbReference type="Gene3D" id="2.40.10.10">
    <property type="entry name" value="Trypsin-like serine proteases"/>
    <property type="match status" value="1"/>
</dbReference>
<dbReference type="Proteomes" id="UP001642464">
    <property type="component" value="Unassembled WGS sequence"/>
</dbReference>
<sequence length="200" mass="22343">MRGGRPAFRQFMGRTVSAWIDFREEHHRPDELEVEVERILYVSPNGPQHPDIALFKLRSHSDLPTPLELAESDAGERDHVGVVGYPAWDGRRNPGPAMSRIFQDIYDVKRYAPGQVDEVRDGVLTHDCSTLGGNSGSPLLCQQTGKVVGLHFAGRFMSENYALPASVIKRELRRGSMSVPDDIEPISLESLSDRRGYDEG</sequence>
<accession>A0ABP0PDE3</accession>
<dbReference type="EMBL" id="CAXAMM010035317">
    <property type="protein sequence ID" value="CAK9074068.1"/>
    <property type="molecule type" value="Genomic_DNA"/>
</dbReference>